<evidence type="ECO:0000313" key="2">
    <source>
        <dbReference type="EMBL" id="MFC0842854.1"/>
    </source>
</evidence>
<proteinExistence type="predicted"/>
<sequence length="60" mass="6186">MDHVRAPAMPVRRLPRSSPYATDRAPRAASPAGTAGPAAGQTSLPVRPEVATGTCPFGQM</sequence>
<name>A0ABV6TCM5_9ACTN</name>
<dbReference type="EMBL" id="JBHMQV010000001">
    <property type="protein sequence ID" value="MFC0842854.1"/>
    <property type="molecule type" value="Genomic_DNA"/>
</dbReference>
<organism evidence="2 3">
    <name type="scientific">Streptomyces noboritoensis</name>
    <dbReference type="NCBI Taxonomy" id="67337"/>
    <lineage>
        <taxon>Bacteria</taxon>
        <taxon>Bacillati</taxon>
        <taxon>Actinomycetota</taxon>
        <taxon>Actinomycetes</taxon>
        <taxon>Kitasatosporales</taxon>
        <taxon>Streptomycetaceae</taxon>
        <taxon>Streptomyces</taxon>
    </lineage>
</organism>
<feature type="compositionally biased region" description="Low complexity" evidence="1">
    <location>
        <begin position="27"/>
        <end position="40"/>
    </location>
</feature>
<dbReference type="RefSeq" id="WP_394316665.1">
    <property type="nucleotide sequence ID" value="NZ_JBHMQV010000001.1"/>
</dbReference>
<keyword evidence="3" id="KW-1185">Reference proteome</keyword>
<protein>
    <submittedName>
        <fullName evidence="2">Uncharacterized protein</fullName>
    </submittedName>
</protein>
<feature type="region of interest" description="Disordered" evidence="1">
    <location>
        <begin position="1"/>
        <end position="60"/>
    </location>
</feature>
<reference evidence="2 3" key="1">
    <citation type="submission" date="2024-09" db="EMBL/GenBank/DDBJ databases">
        <authorList>
            <person name="Sun Q."/>
            <person name="Mori K."/>
        </authorList>
    </citation>
    <scope>NUCLEOTIDE SEQUENCE [LARGE SCALE GENOMIC DNA]</scope>
    <source>
        <strain evidence="2 3">JCM 4557</strain>
    </source>
</reference>
<comment type="caution">
    <text evidence="2">The sequence shown here is derived from an EMBL/GenBank/DDBJ whole genome shotgun (WGS) entry which is preliminary data.</text>
</comment>
<evidence type="ECO:0000256" key="1">
    <source>
        <dbReference type="SAM" id="MobiDB-lite"/>
    </source>
</evidence>
<accession>A0ABV6TCM5</accession>
<gene>
    <name evidence="2" type="ORF">ACFH04_03740</name>
</gene>
<evidence type="ECO:0000313" key="3">
    <source>
        <dbReference type="Proteomes" id="UP001589887"/>
    </source>
</evidence>
<dbReference type="Proteomes" id="UP001589887">
    <property type="component" value="Unassembled WGS sequence"/>
</dbReference>